<dbReference type="EMBL" id="CP042906">
    <property type="protein sequence ID" value="QEX20067.1"/>
    <property type="molecule type" value="Genomic_DNA"/>
</dbReference>
<dbReference type="RefSeq" id="WP_191908320.1">
    <property type="nucleotide sequence ID" value="NZ_CP042906.1"/>
</dbReference>
<dbReference type="Proteomes" id="UP000326202">
    <property type="component" value="Chromosome"/>
</dbReference>
<dbReference type="GO" id="GO:0005829">
    <property type="term" value="C:cytosol"/>
    <property type="evidence" value="ECO:0007669"/>
    <property type="project" value="TreeGrafter"/>
</dbReference>
<dbReference type="GO" id="GO:0006749">
    <property type="term" value="P:glutathione metabolic process"/>
    <property type="evidence" value="ECO:0007669"/>
    <property type="project" value="TreeGrafter"/>
</dbReference>
<dbReference type="GO" id="GO:0017168">
    <property type="term" value="F:5-oxoprolinase (ATP-hydrolyzing) activity"/>
    <property type="evidence" value="ECO:0007669"/>
    <property type="project" value="TreeGrafter"/>
</dbReference>
<dbReference type="KEGG" id="htq:FRZ44_53820"/>
<dbReference type="Pfam" id="PF01968">
    <property type="entry name" value="Hydantoinase_A"/>
    <property type="match status" value="1"/>
</dbReference>
<dbReference type="InterPro" id="IPR045079">
    <property type="entry name" value="Oxoprolinase-like"/>
</dbReference>
<dbReference type="Pfam" id="PF19278">
    <property type="entry name" value="Hydant_A_C"/>
    <property type="match status" value="1"/>
</dbReference>
<dbReference type="PANTHER" id="PTHR11365:SF23">
    <property type="entry name" value="HYPOTHETICAL 5-OXOPROLINASE (EUROFUNG)-RELATED"/>
    <property type="match status" value="1"/>
</dbReference>
<sequence>MIKMAIEVGGTFTDLIWLDEAGEVRTHKLPSTPRDPSVGVIDGLEQALGSKLTGLSQLFHGSTVATNAILERKGCRAAFLTTRGFRDILQLQRQLRPNVYAIACKKPEPLVPLSRSVEVTERLDAAGEVVLPLDEEELLNAVDKLVRVERVEAIAICLLHAYRNPAHEERVRRLIEDRYPDLPVVLSTKVLPTFREYERASTTAMAAYLVPLVGRYLGRLEKHLAQSARDSDLFIMQSSGGVLPSAGSRDRGVDMLNSGPAAGVIGAVRVADVIGDKDVITLDVGGTSADICLIAGGNPGITAETEVDGLPVGLPSIDIANIGAGGGSLGWIDAGGMLQVGPRSAGARPGPACYGYGGTAPTITDALVRLGWIRPHRFLGGRMTLLPERADEVLTSLAKPLGQSADALAQAMVEIGAAHIGQGIRLVSVQRGHDPKHYALYGYGGMGPMIGALAAGELSIRRVVIPPYPGLFSALGLLVADLKRIYRRTNLSPVEDSIGAKAAEIFTQMRKEAEAEFAAFGQAARDLQFEHALEMRFRGQGFELLTPVDTVPLAAEGASYLHRLFRDMHRTRYGASAFGEAIEIVSFRLVAQVPTPRDALDQVTRGAAGAAKPHIEEGHVLFRGKTIPCRFAWRQSLPEGFALSGAAIIEEPTATTLVPPCWTATVARGGSLVLTPEPKEQG</sequence>
<evidence type="ECO:0000313" key="4">
    <source>
        <dbReference type="EMBL" id="QEX20067.1"/>
    </source>
</evidence>
<gene>
    <name evidence="4" type="ORF">FRZ44_53820</name>
</gene>
<evidence type="ECO:0000259" key="3">
    <source>
        <dbReference type="Pfam" id="PF19278"/>
    </source>
</evidence>
<proteinExistence type="predicted"/>
<evidence type="ECO:0000259" key="1">
    <source>
        <dbReference type="Pfam" id="PF01968"/>
    </source>
</evidence>
<reference evidence="4 5" key="1">
    <citation type="submission" date="2019-08" db="EMBL/GenBank/DDBJ databases">
        <title>Hyperibacter terrae gen. nov., sp. nov. and Hyperibacter viscosus sp. nov., two new members in the family Rhodospirillaceae isolated from the rhizosphere of Hypericum perforatum.</title>
        <authorList>
            <person name="Noviana Z."/>
        </authorList>
    </citation>
    <scope>NUCLEOTIDE SEQUENCE [LARGE SCALE GENOMIC DNA]</scope>
    <source>
        <strain evidence="4 5">R5913</strain>
    </source>
</reference>
<dbReference type="InterPro" id="IPR049517">
    <property type="entry name" value="ACX-like_C"/>
</dbReference>
<dbReference type="Pfam" id="PF05378">
    <property type="entry name" value="Hydant_A_N"/>
    <property type="match status" value="1"/>
</dbReference>
<dbReference type="PANTHER" id="PTHR11365">
    <property type="entry name" value="5-OXOPROLINASE RELATED"/>
    <property type="match status" value="1"/>
</dbReference>
<protein>
    <submittedName>
        <fullName evidence="4">Hydantoinase</fullName>
    </submittedName>
</protein>
<feature type="domain" description="Hydantoinase/oxoprolinase N-terminal" evidence="2">
    <location>
        <begin position="3"/>
        <end position="177"/>
    </location>
</feature>
<evidence type="ECO:0000259" key="2">
    <source>
        <dbReference type="Pfam" id="PF05378"/>
    </source>
</evidence>
<feature type="domain" description="Hydantoinase A/oxoprolinase" evidence="1">
    <location>
        <begin position="199"/>
        <end position="484"/>
    </location>
</feature>
<organism evidence="4 5">
    <name type="scientific">Hypericibacter terrae</name>
    <dbReference type="NCBI Taxonomy" id="2602015"/>
    <lineage>
        <taxon>Bacteria</taxon>
        <taxon>Pseudomonadati</taxon>
        <taxon>Pseudomonadota</taxon>
        <taxon>Alphaproteobacteria</taxon>
        <taxon>Rhodospirillales</taxon>
        <taxon>Dongiaceae</taxon>
        <taxon>Hypericibacter</taxon>
    </lineage>
</organism>
<feature type="domain" description="Acetophenone carboxylase-like C-terminal" evidence="3">
    <location>
        <begin position="500"/>
        <end position="665"/>
    </location>
</feature>
<evidence type="ECO:0000313" key="5">
    <source>
        <dbReference type="Proteomes" id="UP000326202"/>
    </source>
</evidence>
<dbReference type="InterPro" id="IPR008040">
    <property type="entry name" value="Hydant_A_N"/>
</dbReference>
<dbReference type="InterPro" id="IPR002821">
    <property type="entry name" value="Hydantoinase_A"/>
</dbReference>
<name>A0A5J6MSJ5_9PROT</name>
<accession>A0A5J6MSJ5</accession>
<keyword evidence="5" id="KW-1185">Reference proteome</keyword>
<dbReference type="AlphaFoldDB" id="A0A5J6MSJ5"/>